<accession>A0ABR3J0M6</accession>
<feature type="transmembrane region" description="Helical" evidence="1">
    <location>
        <begin position="147"/>
        <end position="167"/>
    </location>
</feature>
<evidence type="ECO:0000313" key="2">
    <source>
        <dbReference type="EMBL" id="KAL0949035.1"/>
    </source>
</evidence>
<sequence length="237" mass="25820">MVTLVVNSLSEFLPQKPIETCSVLYEAASWLIVICISVAEAIMMIRVWAIWGRPLWLAALLAFTFITLSVISVVTGLKFTTSHAFIVNPKSAGMPGCLAIHGDKIGSAGFIGLMVGQALTFSLTMAKGLQTSSSFSTLAKTIVTDGIVYFAILLTVTLVNVILFLVAPRESADLHSVQQMVLHSILSGRILMHLREQGARDTVADETSMQVFTTNCDSMVFAQDASHRWRTYTVMSE</sequence>
<gene>
    <name evidence="2" type="ORF">HGRIS_009129</name>
</gene>
<feature type="transmembrane region" description="Helical" evidence="1">
    <location>
        <begin position="105"/>
        <end position="126"/>
    </location>
</feature>
<reference evidence="3" key="1">
    <citation type="submission" date="2024-06" db="EMBL/GenBank/DDBJ databases">
        <title>Multi-omics analyses provide insights into the biosynthesis of the anticancer antibiotic pleurotin in Hohenbuehelia grisea.</title>
        <authorList>
            <person name="Weaver J.A."/>
            <person name="Alberti F."/>
        </authorList>
    </citation>
    <scope>NUCLEOTIDE SEQUENCE [LARGE SCALE GENOMIC DNA]</scope>
    <source>
        <strain evidence="3">T-177</strain>
    </source>
</reference>
<keyword evidence="3" id="KW-1185">Reference proteome</keyword>
<comment type="caution">
    <text evidence="2">The sequence shown here is derived from an EMBL/GenBank/DDBJ whole genome shotgun (WGS) entry which is preliminary data.</text>
</comment>
<feature type="transmembrane region" description="Helical" evidence="1">
    <location>
        <begin position="55"/>
        <end position="77"/>
    </location>
</feature>
<keyword evidence="1" id="KW-1133">Transmembrane helix</keyword>
<protein>
    <submittedName>
        <fullName evidence="2">Uncharacterized protein</fullName>
    </submittedName>
</protein>
<keyword evidence="1" id="KW-0812">Transmembrane</keyword>
<organism evidence="2 3">
    <name type="scientific">Hohenbuehelia grisea</name>
    <dbReference type="NCBI Taxonomy" id="104357"/>
    <lineage>
        <taxon>Eukaryota</taxon>
        <taxon>Fungi</taxon>
        <taxon>Dikarya</taxon>
        <taxon>Basidiomycota</taxon>
        <taxon>Agaricomycotina</taxon>
        <taxon>Agaricomycetes</taxon>
        <taxon>Agaricomycetidae</taxon>
        <taxon>Agaricales</taxon>
        <taxon>Pleurotineae</taxon>
        <taxon>Pleurotaceae</taxon>
        <taxon>Hohenbuehelia</taxon>
    </lineage>
</organism>
<name>A0ABR3J0M6_9AGAR</name>
<feature type="transmembrane region" description="Helical" evidence="1">
    <location>
        <begin position="27"/>
        <end position="48"/>
    </location>
</feature>
<keyword evidence="1" id="KW-0472">Membrane</keyword>
<dbReference type="Proteomes" id="UP001556367">
    <property type="component" value="Unassembled WGS sequence"/>
</dbReference>
<proteinExistence type="predicted"/>
<evidence type="ECO:0000256" key="1">
    <source>
        <dbReference type="SAM" id="Phobius"/>
    </source>
</evidence>
<dbReference type="EMBL" id="JASNQZ010000012">
    <property type="protein sequence ID" value="KAL0949035.1"/>
    <property type="molecule type" value="Genomic_DNA"/>
</dbReference>
<evidence type="ECO:0000313" key="3">
    <source>
        <dbReference type="Proteomes" id="UP001556367"/>
    </source>
</evidence>